<name>A0A9Q0NIB5_SALVM</name>
<dbReference type="Proteomes" id="UP001151529">
    <property type="component" value="Unassembled WGS sequence"/>
</dbReference>
<gene>
    <name evidence="2" type="ORF">OIU85_017839</name>
</gene>
<comment type="caution">
    <text evidence="2">The sequence shown here is derived from an EMBL/GenBank/DDBJ whole genome shotgun (WGS) entry which is preliminary data.</text>
</comment>
<accession>A0A9Q0NIB5</accession>
<feature type="compositionally biased region" description="Basic and acidic residues" evidence="1">
    <location>
        <begin position="10"/>
        <end position="64"/>
    </location>
</feature>
<evidence type="ECO:0000313" key="3">
    <source>
        <dbReference type="Proteomes" id="UP001151529"/>
    </source>
</evidence>
<reference evidence="2 3" key="1">
    <citation type="journal article" date="2023" name="Int. J. Mol. Sci.">
        <title>De Novo Assembly and Annotation of 11 Diverse Shrub Willow (Salix) Genomes Reveals Novel Gene Organization in Sex-Linked Regions.</title>
        <authorList>
            <person name="Hyden B."/>
            <person name="Feng K."/>
            <person name="Yates T.B."/>
            <person name="Jawdy S."/>
            <person name="Cereghino C."/>
            <person name="Smart L.B."/>
            <person name="Muchero W."/>
        </authorList>
    </citation>
    <scope>NUCLEOTIDE SEQUENCE [LARGE SCALE GENOMIC DNA]</scope>
    <source>
        <tissue evidence="2">Shoot tip</tissue>
    </source>
</reference>
<protein>
    <submittedName>
        <fullName evidence="2">Uncharacterized protein</fullName>
    </submittedName>
</protein>
<feature type="compositionally biased region" description="Gly residues" evidence="1">
    <location>
        <begin position="130"/>
        <end position="139"/>
    </location>
</feature>
<feature type="region of interest" description="Disordered" evidence="1">
    <location>
        <begin position="1"/>
        <end position="139"/>
    </location>
</feature>
<dbReference type="EMBL" id="JAPFFL010000026">
    <property type="protein sequence ID" value="KAJ6670283.1"/>
    <property type="molecule type" value="Genomic_DNA"/>
</dbReference>
<proteinExistence type="predicted"/>
<dbReference type="AlphaFoldDB" id="A0A9Q0NIB5"/>
<feature type="compositionally biased region" description="Basic residues" evidence="1">
    <location>
        <begin position="85"/>
        <end position="106"/>
    </location>
</feature>
<evidence type="ECO:0000256" key="1">
    <source>
        <dbReference type="SAM" id="MobiDB-lite"/>
    </source>
</evidence>
<organism evidence="2 3">
    <name type="scientific">Salix viminalis</name>
    <name type="common">Common osier</name>
    <name type="synonym">Basket willow</name>
    <dbReference type="NCBI Taxonomy" id="40686"/>
    <lineage>
        <taxon>Eukaryota</taxon>
        <taxon>Viridiplantae</taxon>
        <taxon>Streptophyta</taxon>
        <taxon>Embryophyta</taxon>
        <taxon>Tracheophyta</taxon>
        <taxon>Spermatophyta</taxon>
        <taxon>Magnoliopsida</taxon>
        <taxon>eudicotyledons</taxon>
        <taxon>Gunneridae</taxon>
        <taxon>Pentapetalae</taxon>
        <taxon>rosids</taxon>
        <taxon>fabids</taxon>
        <taxon>Malpighiales</taxon>
        <taxon>Salicaceae</taxon>
        <taxon>Saliceae</taxon>
        <taxon>Salix</taxon>
    </lineage>
</organism>
<feature type="compositionally biased region" description="Basic residues" evidence="1">
    <location>
        <begin position="117"/>
        <end position="126"/>
    </location>
</feature>
<keyword evidence="3" id="KW-1185">Reference proteome</keyword>
<sequence>MGAKTRKQKGKEPNETTKLGPKEGRRWRLSGKKGEKKNLKLGHEMTGKWTGDKETTKQTGEEARRIRRTTLGHEGVRFGLGGKMDRKKRMKTGHGKMQRRPKNGPRRNHEGEGTCRKGTKVRRKREKGSYGLGGAMADR</sequence>
<evidence type="ECO:0000313" key="2">
    <source>
        <dbReference type="EMBL" id="KAJ6670283.1"/>
    </source>
</evidence>